<gene>
    <name evidence="2" type="ORF">Taro_055783</name>
</gene>
<dbReference type="EMBL" id="NMUH01013766">
    <property type="protein sequence ID" value="MQM22726.1"/>
    <property type="molecule type" value="Genomic_DNA"/>
</dbReference>
<comment type="caution">
    <text evidence="2">The sequence shown here is derived from an EMBL/GenBank/DDBJ whole genome shotgun (WGS) entry which is preliminary data.</text>
</comment>
<organism evidence="2 3">
    <name type="scientific">Colocasia esculenta</name>
    <name type="common">Wild taro</name>
    <name type="synonym">Arum esculentum</name>
    <dbReference type="NCBI Taxonomy" id="4460"/>
    <lineage>
        <taxon>Eukaryota</taxon>
        <taxon>Viridiplantae</taxon>
        <taxon>Streptophyta</taxon>
        <taxon>Embryophyta</taxon>
        <taxon>Tracheophyta</taxon>
        <taxon>Spermatophyta</taxon>
        <taxon>Magnoliopsida</taxon>
        <taxon>Liliopsida</taxon>
        <taxon>Araceae</taxon>
        <taxon>Aroideae</taxon>
        <taxon>Colocasieae</taxon>
        <taxon>Colocasia</taxon>
    </lineage>
</organism>
<evidence type="ECO:0000313" key="2">
    <source>
        <dbReference type="EMBL" id="MQM22726.1"/>
    </source>
</evidence>
<name>A0A843XTX4_COLES</name>
<evidence type="ECO:0000313" key="3">
    <source>
        <dbReference type="Proteomes" id="UP000652761"/>
    </source>
</evidence>
<evidence type="ECO:0000256" key="1">
    <source>
        <dbReference type="SAM" id="MobiDB-lite"/>
    </source>
</evidence>
<dbReference type="AlphaFoldDB" id="A0A843XTX4"/>
<accession>A0A843XTX4</accession>
<keyword evidence="3" id="KW-1185">Reference proteome</keyword>
<feature type="compositionally biased region" description="Basic and acidic residues" evidence="1">
    <location>
        <begin position="17"/>
        <end position="27"/>
    </location>
</feature>
<reference evidence="2" key="1">
    <citation type="submission" date="2017-07" db="EMBL/GenBank/DDBJ databases">
        <title>Taro Niue Genome Assembly and Annotation.</title>
        <authorList>
            <person name="Atibalentja N."/>
            <person name="Keating K."/>
            <person name="Fields C.J."/>
        </authorList>
    </citation>
    <scope>NUCLEOTIDE SEQUENCE</scope>
    <source>
        <strain evidence="2">Niue_2</strain>
        <tissue evidence="2">Leaf</tissue>
    </source>
</reference>
<dbReference type="Proteomes" id="UP000652761">
    <property type="component" value="Unassembled WGS sequence"/>
</dbReference>
<feature type="region of interest" description="Disordered" evidence="1">
    <location>
        <begin position="1"/>
        <end position="27"/>
    </location>
</feature>
<protein>
    <submittedName>
        <fullName evidence="2">Uncharacterized protein</fullName>
    </submittedName>
</protein>
<sequence length="92" mass="9806">MTVRAALSPSRIGVSEHPGDGRPRTDACPKTAQCQFVSSWAYASFVDGPGWLSQAIGQRWLCVVLLRLQIAVGSLNGWVSCMLGIAGDAVFI</sequence>
<proteinExistence type="predicted"/>